<proteinExistence type="inferred from homology"/>
<dbReference type="SUPFAM" id="SSF51445">
    <property type="entry name" value="(Trans)glycosidases"/>
    <property type="match status" value="1"/>
</dbReference>
<evidence type="ECO:0000256" key="1">
    <source>
        <dbReference type="ARBA" id="ARBA00008773"/>
    </source>
</evidence>
<keyword evidence="3 5" id="KW-0326">Glycosidase</keyword>
<dbReference type="InterPro" id="IPR000490">
    <property type="entry name" value="Glyco_hydro_17"/>
</dbReference>
<reference evidence="6" key="1">
    <citation type="submission" date="2019-12" db="EMBL/GenBank/DDBJ databases">
        <authorList>
            <person name="Scholes J."/>
        </authorList>
    </citation>
    <scope>NUCLEOTIDE SEQUENCE</scope>
</reference>
<accession>A0A9N7NAF3</accession>
<evidence type="ECO:0000256" key="4">
    <source>
        <dbReference type="RuleBase" id="RU004335"/>
    </source>
</evidence>
<protein>
    <submittedName>
        <fullName evidence="6">Beta-1-3-glucanase 3</fullName>
    </submittedName>
</protein>
<dbReference type="FunFam" id="3.20.20.80:FF:000010">
    <property type="entry name" value="glucan endo-1,3-beta-glucosidase, basic"/>
    <property type="match status" value="1"/>
</dbReference>
<dbReference type="AlphaFoldDB" id="A0A9N7NAF3"/>
<sequence length="320" mass="35104">MGLFFTVVLNVTDAQVGVCYGTLGNNLPPASDVVALYKQHNITMMRLFDPNQLALEALRGSNIDVILGIPNSDLEYLAASQENADSWFQKNVNNFTDVKFTYIAVGNEVGPSQRASVLPAMQNIHTAVSAAGLGIKVSTVIDTRLVANSYPPENGTFGLDVVPYISPIVQFLVDNSGPLLVNVYPYFAYINNKEQIPLDYALFTSDGVVMPSGVMYQNLFYAIVDATYASLEKVGGSTVRIVVSESGWPSTGGDTTTVDYAKTYLTNMIQRVKSGTPKRPGETIETYIFAMFDENQKSPEYEKNFGIFTPDKQLKYPISF</sequence>
<comment type="caution">
    <text evidence="6">The sequence shown here is derived from an EMBL/GenBank/DDBJ whole genome shotgun (WGS) entry which is preliminary data.</text>
</comment>
<comment type="similarity">
    <text evidence="1 4">Belongs to the glycosyl hydrolase 17 family.</text>
</comment>
<name>A0A9N7NAF3_STRHE</name>
<dbReference type="GO" id="GO:0005975">
    <property type="term" value="P:carbohydrate metabolic process"/>
    <property type="evidence" value="ECO:0007669"/>
    <property type="project" value="InterPro"/>
</dbReference>
<organism evidence="6 7">
    <name type="scientific">Striga hermonthica</name>
    <name type="common">Purple witchweed</name>
    <name type="synonym">Buchnera hermonthica</name>
    <dbReference type="NCBI Taxonomy" id="68872"/>
    <lineage>
        <taxon>Eukaryota</taxon>
        <taxon>Viridiplantae</taxon>
        <taxon>Streptophyta</taxon>
        <taxon>Embryophyta</taxon>
        <taxon>Tracheophyta</taxon>
        <taxon>Spermatophyta</taxon>
        <taxon>Magnoliopsida</taxon>
        <taxon>eudicotyledons</taxon>
        <taxon>Gunneridae</taxon>
        <taxon>Pentapetalae</taxon>
        <taxon>asterids</taxon>
        <taxon>lamiids</taxon>
        <taxon>Lamiales</taxon>
        <taxon>Orobanchaceae</taxon>
        <taxon>Buchnereae</taxon>
        <taxon>Striga</taxon>
    </lineage>
</organism>
<dbReference type="EMBL" id="CACSLK010024742">
    <property type="protein sequence ID" value="CAA0824504.1"/>
    <property type="molecule type" value="Genomic_DNA"/>
</dbReference>
<evidence type="ECO:0000256" key="5">
    <source>
        <dbReference type="RuleBase" id="RU004336"/>
    </source>
</evidence>
<dbReference type="OrthoDB" id="941679at2759"/>
<dbReference type="Pfam" id="PF00332">
    <property type="entry name" value="Glyco_hydro_17"/>
    <property type="match status" value="1"/>
</dbReference>
<evidence type="ECO:0000256" key="3">
    <source>
        <dbReference type="ARBA" id="ARBA00023295"/>
    </source>
</evidence>
<evidence type="ECO:0000313" key="6">
    <source>
        <dbReference type="EMBL" id="CAA0824504.1"/>
    </source>
</evidence>
<gene>
    <name evidence="6" type="ORF">SHERM_21445</name>
</gene>
<evidence type="ECO:0000313" key="7">
    <source>
        <dbReference type="Proteomes" id="UP001153555"/>
    </source>
</evidence>
<dbReference type="PANTHER" id="PTHR32227">
    <property type="entry name" value="GLUCAN ENDO-1,3-BETA-GLUCOSIDASE BG1-RELATED-RELATED"/>
    <property type="match status" value="1"/>
</dbReference>
<dbReference type="InterPro" id="IPR017853">
    <property type="entry name" value="GH"/>
</dbReference>
<keyword evidence="7" id="KW-1185">Reference proteome</keyword>
<evidence type="ECO:0000256" key="2">
    <source>
        <dbReference type="ARBA" id="ARBA00022801"/>
    </source>
</evidence>
<keyword evidence="2 5" id="KW-0378">Hydrolase</keyword>
<dbReference type="PROSITE" id="PS00587">
    <property type="entry name" value="GLYCOSYL_HYDROL_F17"/>
    <property type="match status" value="1"/>
</dbReference>
<dbReference type="Gene3D" id="3.20.20.80">
    <property type="entry name" value="Glycosidases"/>
    <property type="match status" value="1"/>
</dbReference>
<dbReference type="GO" id="GO:0004553">
    <property type="term" value="F:hydrolase activity, hydrolyzing O-glycosyl compounds"/>
    <property type="evidence" value="ECO:0007669"/>
    <property type="project" value="InterPro"/>
</dbReference>
<dbReference type="Proteomes" id="UP001153555">
    <property type="component" value="Unassembled WGS sequence"/>
</dbReference>
<dbReference type="InterPro" id="IPR044965">
    <property type="entry name" value="Glyco_hydro_17_plant"/>
</dbReference>